<dbReference type="InterPro" id="IPR036390">
    <property type="entry name" value="WH_DNA-bd_sf"/>
</dbReference>
<keyword evidence="7" id="KW-1185">Reference proteome</keyword>
<sequence length="275" mass="29663">MNTESQASAMSKGSGTQSIERAARILREIASFSVHGLRLSDLATQLKLERPTIHRILSCLVREGLVMQHPQSRRYLLGHNLYELGLTAATQFKLQAICEPSMKRIAESTGDIAFLTIRSDSDAISIARVEGGQPVTVPAIQIGVHRPLGVGAGSLALLMLLPDDEISRICHANAKRLFTYGRLSVPSLLKIVKHSQDMGYATHDSSLIPGLSGVGTVIRDSGGAPLAALSVTVLAESLPAARQQELISLLRTESRIIQNLVHQANLDISDLRGRV</sequence>
<dbReference type="GO" id="GO:0045892">
    <property type="term" value="P:negative regulation of DNA-templated transcription"/>
    <property type="evidence" value="ECO:0007669"/>
    <property type="project" value="TreeGrafter"/>
</dbReference>
<accession>A0A1H1KK00</accession>
<dbReference type="InterPro" id="IPR036388">
    <property type="entry name" value="WH-like_DNA-bd_sf"/>
</dbReference>
<dbReference type="InterPro" id="IPR029016">
    <property type="entry name" value="GAF-like_dom_sf"/>
</dbReference>
<gene>
    <name evidence="6" type="ORF">SAMN05445850_8104</name>
</gene>
<dbReference type="AlphaFoldDB" id="A0A1H1KK00"/>
<dbReference type="Proteomes" id="UP000199365">
    <property type="component" value="Unassembled WGS sequence"/>
</dbReference>
<dbReference type="InterPro" id="IPR050707">
    <property type="entry name" value="HTH_MetabolicPath_Reg"/>
</dbReference>
<dbReference type="InterPro" id="IPR005471">
    <property type="entry name" value="Tscrpt_reg_IclR_N"/>
</dbReference>
<dbReference type="RefSeq" id="WP_090812501.1">
    <property type="nucleotide sequence ID" value="NZ_FNKX01000004.1"/>
</dbReference>
<dbReference type="SMART" id="SM00346">
    <property type="entry name" value="HTH_ICLR"/>
    <property type="match status" value="1"/>
</dbReference>
<reference evidence="7" key="1">
    <citation type="submission" date="2016-10" db="EMBL/GenBank/DDBJ databases">
        <authorList>
            <person name="Varghese N."/>
            <person name="Submissions S."/>
        </authorList>
    </citation>
    <scope>NUCLEOTIDE SEQUENCE [LARGE SCALE GENOMIC DNA]</scope>
    <source>
        <strain evidence="7">DUS833</strain>
    </source>
</reference>
<dbReference type="Pfam" id="PF01614">
    <property type="entry name" value="IclR_C"/>
    <property type="match status" value="1"/>
</dbReference>
<evidence type="ECO:0000313" key="6">
    <source>
        <dbReference type="EMBL" id="SDR62069.1"/>
    </source>
</evidence>
<name>A0A1H1KK00_9BURK</name>
<evidence type="ECO:0000256" key="3">
    <source>
        <dbReference type="ARBA" id="ARBA00023163"/>
    </source>
</evidence>
<organism evidence="6 7">
    <name type="scientific">Paraburkholderia tuberum</name>
    <dbReference type="NCBI Taxonomy" id="157910"/>
    <lineage>
        <taxon>Bacteria</taxon>
        <taxon>Pseudomonadati</taxon>
        <taxon>Pseudomonadota</taxon>
        <taxon>Betaproteobacteria</taxon>
        <taxon>Burkholderiales</taxon>
        <taxon>Burkholderiaceae</taxon>
        <taxon>Paraburkholderia</taxon>
    </lineage>
</organism>
<keyword evidence="3" id="KW-0804">Transcription</keyword>
<evidence type="ECO:0000256" key="2">
    <source>
        <dbReference type="ARBA" id="ARBA00023125"/>
    </source>
</evidence>
<protein>
    <submittedName>
        <fullName evidence="6">Transcriptional regulator, IclR family</fullName>
    </submittedName>
</protein>
<proteinExistence type="predicted"/>
<evidence type="ECO:0000313" key="7">
    <source>
        <dbReference type="Proteomes" id="UP000199365"/>
    </source>
</evidence>
<dbReference type="PROSITE" id="PS51077">
    <property type="entry name" value="HTH_ICLR"/>
    <property type="match status" value="1"/>
</dbReference>
<dbReference type="PANTHER" id="PTHR30136:SF39">
    <property type="entry name" value="TRANSCRIPTIONAL REGULATORY PROTEIN"/>
    <property type="match status" value="1"/>
</dbReference>
<dbReference type="PROSITE" id="PS51078">
    <property type="entry name" value="ICLR_ED"/>
    <property type="match status" value="1"/>
</dbReference>
<keyword evidence="2" id="KW-0238">DNA-binding</keyword>
<keyword evidence="1" id="KW-0805">Transcription regulation</keyword>
<dbReference type="PANTHER" id="PTHR30136">
    <property type="entry name" value="HELIX-TURN-HELIX TRANSCRIPTIONAL REGULATOR, ICLR FAMILY"/>
    <property type="match status" value="1"/>
</dbReference>
<dbReference type="GO" id="GO:0003677">
    <property type="term" value="F:DNA binding"/>
    <property type="evidence" value="ECO:0007669"/>
    <property type="project" value="UniProtKB-KW"/>
</dbReference>
<dbReference type="GO" id="GO:0003700">
    <property type="term" value="F:DNA-binding transcription factor activity"/>
    <property type="evidence" value="ECO:0007669"/>
    <property type="project" value="TreeGrafter"/>
</dbReference>
<dbReference type="Pfam" id="PF09339">
    <property type="entry name" value="HTH_IclR"/>
    <property type="match status" value="1"/>
</dbReference>
<dbReference type="Gene3D" id="3.30.450.40">
    <property type="match status" value="1"/>
</dbReference>
<feature type="domain" description="HTH iclR-type" evidence="4">
    <location>
        <begin position="16"/>
        <end position="79"/>
    </location>
</feature>
<dbReference type="Gene3D" id="1.10.10.10">
    <property type="entry name" value="Winged helix-like DNA-binding domain superfamily/Winged helix DNA-binding domain"/>
    <property type="match status" value="1"/>
</dbReference>
<dbReference type="STRING" id="157910.SAMN05445850_8104"/>
<dbReference type="SUPFAM" id="SSF55781">
    <property type="entry name" value="GAF domain-like"/>
    <property type="match status" value="1"/>
</dbReference>
<dbReference type="InterPro" id="IPR014757">
    <property type="entry name" value="Tscrpt_reg_IclR_C"/>
</dbReference>
<evidence type="ECO:0000259" key="5">
    <source>
        <dbReference type="PROSITE" id="PS51078"/>
    </source>
</evidence>
<evidence type="ECO:0000256" key="1">
    <source>
        <dbReference type="ARBA" id="ARBA00023015"/>
    </source>
</evidence>
<evidence type="ECO:0000259" key="4">
    <source>
        <dbReference type="PROSITE" id="PS51077"/>
    </source>
</evidence>
<dbReference type="SUPFAM" id="SSF46785">
    <property type="entry name" value="Winged helix' DNA-binding domain"/>
    <property type="match status" value="1"/>
</dbReference>
<dbReference type="EMBL" id="FNKX01000004">
    <property type="protein sequence ID" value="SDR62069.1"/>
    <property type="molecule type" value="Genomic_DNA"/>
</dbReference>
<feature type="domain" description="IclR-ED" evidence="5">
    <location>
        <begin position="80"/>
        <end position="263"/>
    </location>
</feature>